<dbReference type="GO" id="GO:0003723">
    <property type="term" value="F:RNA binding"/>
    <property type="evidence" value="ECO:0007669"/>
    <property type="project" value="UniProtKB-UniRule"/>
</dbReference>
<name>A0A7G6E0D1_THEFR</name>
<dbReference type="Gene3D" id="1.10.940.10">
    <property type="entry name" value="NusB-like"/>
    <property type="match status" value="1"/>
</dbReference>
<evidence type="ECO:0000313" key="9">
    <source>
        <dbReference type="Proteomes" id="UP000515847"/>
    </source>
</evidence>
<dbReference type="RefSeq" id="WP_034421478.1">
    <property type="nucleotide sequence ID" value="NZ_CP045798.1"/>
</dbReference>
<reference evidence="8 9" key="1">
    <citation type="journal article" date="2019" name="Front. Microbiol.">
        <title>Thermoanaerosceptrum fracticalcis gen. nov. sp. nov., a Novel Fumarate-Fermenting Microorganism From a Deep Fractured Carbonate Aquifer of the US Great Basin.</title>
        <authorList>
            <person name="Hamilton-Brehm S.D."/>
            <person name="Stewart L.E."/>
            <person name="Zavarin M."/>
            <person name="Caldwell M."/>
            <person name="Lawson P.A."/>
            <person name="Onstott T.C."/>
            <person name="Grzymski J."/>
            <person name="Neveux I."/>
            <person name="Lollar B.S."/>
            <person name="Russell C.E."/>
            <person name="Moser D.P."/>
        </authorList>
    </citation>
    <scope>NUCLEOTIDE SEQUENCE [LARGE SCALE GENOMIC DNA]</scope>
    <source>
        <strain evidence="8 9">DRI-13</strain>
    </source>
</reference>
<dbReference type="PANTHER" id="PTHR11078">
    <property type="entry name" value="N UTILIZATION SUBSTANCE PROTEIN B-RELATED"/>
    <property type="match status" value="1"/>
</dbReference>
<dbReference type="EMBL" id="CP045798">
    <property type="protein sequence ID" value="QNB45535.1"/>
    <property type="molecule type" value="Genomic_DNA"/>
</dbReference>
<dbReference type="OrthoDB" id="9811381at2"/>
<evidence type="ECO:0000256" key="2">
    <source>
        <dbReference type="ARBA" id="ARBA00022814"/>
    </source>
</evidence>
<evidence type="ECO:0000313" key="8">
    <source>
        <dbReference type="EMBL" id="QNB45535.1"/>
    </source>
</evidence>
<dbReference type="NCBIfam" id="TIGR01951">
    <property type="entry name" value="nusB"/>
    <property type="match status" value="1"/>
</dbReference>
<keyword evidence="5 6" id="KW-0804">Transcription</keyword>
<keyword evidence="3 6" id="KW-0694">RNA-binding</keyword>
<evidence type="ECO:0000259" key="7">
    <source>
        <dbReference type="Pfam" id="PF01029"/>
    </source>
</evidence>
<dbReference type="HAMAP" id="MF_00073">
    <property type="entry name" value="NusB"/>
    <property type="match status" value="1"/>
</dbReference>
<keyword evidence="2 6" id="KW-0889">Transcription antitermination</keyword>
<keyword evidence="4 6" id="KW-0805">Transcription regulation</keyword>
<gene>
    <name evidence="6 8" type="primary">nusB</name>
    <name evidence="8" type="ORF">BR63_03905</name>
</gene>
<dbReference type="GO" id="GO:0031564">
    <property type="term" value="P:transcription antitermination"/>
    <property type="evidence" value="ECO:0007669"/>
    <property type="project" value="UniProtKB-KW"/>
</dbReference>
<evidence type="ECO:0000256" key="3">
    <source>
        <dbReference type="ARBA" id="ARBA00022884"/>
    </source>
</evidence>
<sequence>MKRRLARELALKALFARDISGNEPITTLEQLVLEENVNDSTKNFALYLINGVVAHLAEIDKIIRQFAVEWELERMATVDRNIMRLALFEILYSDNVPEAVATNEAIELAKSYGSEESARFTNGILGNIIKHLPEIKKKVAKTEE</sequence>
<dbReference type="Pfam" id="PF01029">
    <property type="entry name" value="NusB"/>
    <property type="match status" value="1"/>
</dbReference>
<dbReference type="InterPro" id="IPR035926">
    <property type="entry name" value="NusB-like_sf"/>
</dbReference>
<dbReference type="InterPro" id="IPR006027">
    <property type="entry name" value="NusB_RsmB_TIM44"/>
</dbReference>
<protein>
    <recommendedName>
        <fullName evidence="6">Transcription antitermination protein NusB</fullName>
    </recommendedName>
    <alternativeName>
        <fullName evidence="6">Antitermination factor NusB</fullName>
    </alternativeName>
</protein>
<dbReference type="SUPFAM" id="SSF48013">
    <property type="entry name" value="NusB-like"/>
    <property type="match status" value="1"/>
</dbReference>
<keyword evidence="9" id="KW-1185">Reference proteome</keyword>
<evidence type="ECO:0000256" key="5">
    <source>
        <dbReference type="ARBA" id="ARBA00023163"/>
    </source>
</evidence>
<comment type="function">
    <text evidence="6">Involved in transcription antitermination. Required for transcription of ribosomal RNA (rRNA) genes. Binds specifically to the boxA antiterminator sequence of the ribosomal RNA (rrn) operons.</text>
</comment>
<organism evidence="8 9">
    <name type="scientific">Thermanaerosceptrum fracticalcis</name>
    <dbReference type="NCBI Taxonomy" id="1712410"/>
    <lineage>
        <taxon>Bacteria</taxon>
        <taxon>Bacillati</taxon>
        <taxon>Bacillota</taxon>
        <taxon>Clostridia</taxon>
        <taxon>Eubacteriales</taxon>
        <taxon>Peptococcaceae</taxon>
        <taxon>Thermanaerosceptrum</taxon>
    </lineage>
</organism>
<dbReference type="InterPro" id="IPR011605">
    <property type="entry name" value="NusB_fam"/>
</dbReference>
<dbReference type="KEGG" id="tfr:BR63_03905"/>
<feature type="domain" description="NusB/RsmB/TIM44" evidence="7">
    <location>
        <begin position="6"/>
        <end position="130"/>
    </location>
</feature>
<comment type="similarity">
    <text evidence="1 6">Belongs to the NusB family.</text>
</comment>
<accession>A0A7G6E0D1</accession>
<dbReference type="GO" id="GO:0006353">
    <property type="term" value="P:DNA-templated transcription termination"/>
    <property type="evidence" value="ECO:0007669"/>
    <property type="project" value="UniProtKB-UniRule"/>
</dbReference>
<evidence type="ECO:0000256" key="1">
    <source>
        <dbReference type="ARBA" id="ARBA00005952"/>
    </source>
</evidence>
<dbReference type="GO" id="GO:0005829">
    <property type="term" value="C:cytosol"/>
    <property type="evidence" value="ECO:0007669"/>
    <property type="project" value="TreeGrafter"/>
</dbReference>
<evidence type="ECO:0000256" key="4">
    <source>
        <dbReference type="ARBA" id="ARBA00023015"/>
    </source>
</evidence>
<dbReference type="AlphaFoldDB" id="A0A7G6E0D1"/>
<dbReference type="Proteomes" id="UP000515847">
    <property type="component" value="Chromosome"/>
</dbReference>
<proteinExistence type="inferred from homology"/>
<dbReference type="PANTHER" id="PTHR11078:SF3">
    <property type="entry name" value="ANTITERMINATION NUSB DOMAIN-CONTAINING PROTEIN"/>
    <property type="match status" value="1"/>
</dbReference>
<evidence type="ECO:0000256" key="6">
    <source>
        <dbReference type="HAMAP-Rule" id="MF_00073"/>
    </source>
</evidence>